<name>A0A8K0S4L1_9HYPO</name>
<dbReference type="AlphaFoldDB" id="A0A8K0S4L1"/>
<gene>
    <name evidence="1" type="ORF">BKA59DRAFT_453019</name>
</gene>
<dbReference type="OrthoDB" id="10437719at2759"/>
<accession>A0A8K0S4L1</accession>
<comment type="caution">
    <text evidence="1">The sequence shown here is derived from an EMBL/GenBank/DDBJ whole genome shotgun (WGS) entry which is preliminary data.</text>
</comment>
<keyword evidence="2" id="KW-1185">Reference proteome</keyword>
<sequence length="275" mass="30372">MSSINIRETPAQRAGYPCITCFRSALGASADMLAEAKPTDEIRKPIKPTCFFKDAGKTQCTLCLAYEMNCTLTPAMLEGDWICLTEILEWVHHVLDIHLPAATRHALVLALHRLCVAFDAVVTTHCKEFGLSLSPYGNPDSKAFNSYESAVTARRGVKAQLFPAHNRGSVAFNEDVSLALGPVGVDYNPLRDIRARFGADIHNQSVKEWIVLSVDGLRVDFSRRGNGENKTPHSAKTQEAQRVLGEEEVLGLLYESELPGKKKVIGRTIQRVVHM</sequence>
<organism evidence="1 2">
    <name type="scientific">Fusarium tricinctum</name>
    <dbReference type="NCBI Taxonomy" id="61284"/>
    <lineage>
        <taxon>Eukaryota</taxon>
        <taxon>Fungi</taxon>
        <taxon>Dikarya</taxon>
        <taxon>Ascomycota</taxon>
        <taxon>Pezizomycotina</taxon>
        <taxon>Sordariomycetes</taxon>
        <taxon>Hypocreomycetidae</taxon>
        <taxon>Hypocreales</taxon>
        <taxon>Nectriaceae</taxon>
        <taxon>Fusarium</taxon>
        <taxon>Fusarium tricinctum species complex</taxon>
    </lineage>
</organism>
<evidence type="ECO:0000313" key="2">
    <source>
        <dbReference type="Proteomes" id="UP000813427"/>
    </source>
</evidence>
<evidence type="ECO:0000313" key="1">
    <source>
        <dbReference type="EMBL" id="KAH7251779.1"/>
    </source>
</evidence>
<protein>
    <submittedName>
        <fullName evidence="1">Uncharacterized protein</fullName>
    </submittedName>
</protein>
<dbReference type="EMBL" id="JAGPXF010000003">
    <property type="protein sequence ID" value="KAH7251779.1"/>
    <property type="molecule type" value="Genomic_DNA"/>
</dbReference>
<dbReference type="Proteomes" id="UP000813427">
    <property type="component" value="Unassembled WGS sequence"/>
</dbReference>
<proteinExistence type="predicted"/>
<reference evidence="1" key="1">
    <citation type="journal article" date="2021" name="Nat. Commun.">
        <title>Genetic determinants of endophytism in the Arabidopsis root mycobiome.</title>
        <authorList>
            <person name="Mesny F."/>
            <person name="Miyauchi S."/>
            <person name="Thiergart T."/>
            <person name="Pickel B."/>
            <person name="Atanasova L."/>
            <person name="Karlsson M."/>
            <person name="Huettel B."/>
            <person name="Barry K.W."/>
            <person name="Haridas S."/>
            <person name="Chen C."/>
            <person name="Bauer D."/>
            <person name="Andreopoulos W."/>
            <person name="Pangilinan J."/>
            <person name="LaButti K."/>
            <person name="Riley R."/>
            <person name="Lipzen A."/>
            <person name="Clum A."/>
            <person name="Drula E."/>
            <person name="Henrissat B."/>
            <person name="Kohler A."/>
            <person name="Grigoriev I.V."/>
            <person name="Martin F.M."/>
            <person name="Hacquard S."/>
        </authorList>
    </citation>
    <scope>NUCLEOTIDE SEQUENCE</scope>
    <source>
        <strain evidence="1">MPI-SDFR-AT-0068</strain>
    </source>
</reference>